<dbReference type="RefSeq" id="WP_069187902.1">
    <property type="nucleotide sequence ID" value="NZ_LGUF01000007.1"/>
</dbReference>
<evidence type="ECO:0000313" key="3">
    <source>
        <dbReference type="Proteomes" id="UP000037109"/>
    </source>
</evidence>
<feature type="domain" description="NERD" evidence="1">
    <location>
        <begin position="41"/>
        <end position="158"/>
    </location>
</feature>
<sequence>MIEKERFLPIRIQKNHALLKRIAKNHPKRLNIESDQTRRLAGYKGEQAIDFHLSKLPEKEFLIFHDLRLSSGKHFFQIDTLILNSAFVLILEVKNYGGTLYFDPDFNQLIQTNSKGEVKGYPNPIEQTRVQCSEMKKWLLKRNINIPIEFFIIISKPSTILKTAPGHAKMLQRVLHVQFLLKSMEKIKAAHKKEVLSPKDMKKISRSILKEHTPKNFDILKHYEISRSDIQTGVICKVCSSYPMKRHYGTWCCTKCKTKDKSAHITALKDIFLLNNSSPLSNQQICKFLHIPSGDIAKKLLSASKQRCSGSKKGRVYFPNTDYQQIKDLE</sequence>
<proteinExistence type="predicted"/>
<dbReference type="InterPro" id="IPR011528">
    <property type="entry name" value="NERD"/>
</dbReference>
<keyword evidence="3" id="KW-1185">Reference proteome</keyword>
<organism evidence="2 3">
    <name type="scientific">Sporosarcina globispora</name>
    <name type="common">Bacillus globisporus</name>
    <dbReference type="NCBI Taxonomy" id="1459"/>
    <lineage>
        <taxon>Bacteria</taxon>
        <taxon>Bacillati</taxon>
        <taxon>Bacillota</taxon>
        <taxon>Bacilli</taxon>
        <taxon>Bacillales</taxon>
        <taxon>Caryophanaceae</taxon>
        <taxon>Sporosarcina</taxon>
    </lineage>
</organism>
<reference evidence="3" key="1">
    <citation type="submission" date="2015-07" db="EMBL/GenBank/DDBJ databases">
        <title>Fjat-10036 dsm4.</title>
        <authorList>
            <person name="Liu B."/>
            <person name="Wang J."/>
            <person name="Zhu Y."/>
            <person name="Liu G."/>
            <person name="Chen Q."/>
            <person name="Chen Z."/>
            <person name="Lan J."/>
            <person name="Che J."/>
            <person name="Ge C."/>
            <person name="Shi H."/>
            <person name="Pan Z."/>
            <person name="Liu X."/>
        </authorList>
    </citation>
    <scope>NUCLEOTIDE SEQUENCE [LARGE SCALE GENOMIC DNA]</scope>
    <source>
        <strain evidence="3">DSM 4</strain>
    </source>
</reference>
<protein>
    <recommendedName>
        <fullName evidence="1">NERD domain-containing protein</fullName>
    </recommendedName>
</protein>
<evidence type="ECO:0000259" key="1">
    <source>
        <dbReference type="PROSITE" id="PS50965"/>
    </source>
</evidence>
<dbReference type="PROSITE" id="PS50965">
    <property type="entry name" value="NERD"/>
    <property type="match status" value="1"/>
</dbReference>
<evidence type="ECO:0000313" key="2">
    <source>
        <dbReference type="EMBL" id="KON86308.1"/>
    </source>
</evidence>
<gene>
    <name evidence="2" type="ORF">AF332_05380</name>
</gene>
<dbReference type="PATRIC" id="fig|1459.3.peg.1124"/>
<comment type="caution">
    <text evidence="2">The sequence shown here is derived from an EMBL/GenBank/DDBJ whole genome shotgun (WGS) entry which is preliminary data.</text>
</comment>
<dbReference type="Pfam" id="PF08378">
    <property type="entry name" value="NERD"/>
    <property type="match status" value="1"/>
</dbReference>
<dbReference type="Proteomes" id="UP000037109">
    <property type="component" value="Unassembled WGS sequence"/>
</dbReference>
<accession>A0A0M0G955</accession>
<dbReference type="AlphaFoldDB" id="A0A0M0G955"/>
<dbReference type="STRING" id="1459.AF332_05380"/>
<name>A0A0M0G955_SPOGL</name>
<dbReference type="EMBL" id="LGUF01000007">
    <property type="protein sequence ID" value="KON86308.1"/>
    <property type="molecule type" value="Genomic_DNA"/>
</dbReference>